<dbReference type="AlphaFoldDB" id="A0A0G4IWG8"/>
<reference evidence="3 5" key="2">
    <citation type="submission" date="2018-03" db="EMBL/GenBank/DDBJ databases">
        <authorList>
            <person name="Fogelqvist J."/>
        </authorList>
    </citation>
    <scope>NUCLEOTIDE SEQUENCE [LARGE SCALE GENOMIC DNA]</scope>
</reference>
<feature type="transmembrane region" description="Helical" evidence="1">
    <location>
        <begin position="428"/>
        <end position="452"/>
    </location>
</feature>
<evidence type="ECO:0000313" key="2">
    <source>
        <dbReference type="EMBL" id="CEO99653.1"/>
    </source>
</evidence>
<keyword evidence="3" id="KW-0496">Mitochondrion</keyword>
<name>A0A0G4IWG8_PLABS</name>
<proteinExistence type="predicted"/>
<feature type="transmembrane region" description="Helical" evidence="1">
    <location>
        <begin position="393"/>
        <end position="416"/>
    </location>
</feature>
<keyword evidence="1" id="KW-0812">Transmembrane</keyword>
<accession>A0A0G4IWG8</accession>
<feature type="transmembrane region" description="Helical" evidence="1">
    <location>
        <begin position="338"/>
        <end position="371"/>
    </location>
</feature>
<keyword evidence="1" id="KW-1133">Transmembrane helix</keyword>
<dbReference type="Proteomes" id="UP000290189">
    <property type="component" value="Unassembled WGS sequence"/>
</dbReference>
<evidence type="ECO:0000256" key="1">
    <source>
        <dbReference type="SAM" id="Phobius"/>
    </source>
</evidence>
<dbReference type="Proteomes" id="UP000039324">
    <property type="component" value="Unassembled WGS sequence"/>
</dbReference>
<evidence type="ECO:0000313" key="5">
    <source>
        <dbReference type="Proteomes" id="UP000290189"/>
    </source>
</evidence>
<dbReference type="EMBL" id="CDSF01000092">
    <property type="protein sequence ID" value="CEO99653.1"/>
    <property type="molecule type" value="Genomic_DNA"/>
</dbReference>
<evidence type="ECO:0000313" key="3">
    <source>
        <dbReference type="EMBL" id="SPQ98014.1"/>
    </source>
</evidence>
<sequence>MVARLYAVDALLATIVSFVVPMDSLVDLTRFVLVLCKVDRRFCAQAAQLLVQVVRQRLPLFLGDPFVKHFTEIRHAFHNDSAGVGADDVPKDTSARGIASQLILPFLNSLPCRPDASRRHTNGLPGSISVLLLGLRNASVSLRFAFEAGLRQILVDACRWPNPDTMVRILHETRAFGDVIPPHLLVALHRTALPSGDPFSMTCAYALVTDPRWKWGARHAEPKPIVPNVLLQSLVRRGHGLTVSEARRDVEVRVMTGEGLRVDDFLELYRTATDLGNPTHVYTFWRHFDRMVDVARVNRDDLSLLFCLEPSSTSAVPPFGMVPRRAQLDFSKHPWAMIVLRVSVAVHIALALYRIVVVAATGFPTLVWYAIGDVVQVGLRSLLWNAPHLTGRAIWLCFWTGAILDTFWMSLCYTVVLSTITSVVGRDALCLILVPQILSVMFDWVVLVPVWARTLNSVVGIAVL</sequence>
<geneLocation type="mitochondrion" evidence="3"/>
<gene>
    <name evidence="2" type="ORF">PBRA_007386</name>
    <name evidence="3" type="ORF">PLBR_LOCUS5229</name>
</gene>
<protein>
    <submittedName>
        <fullName evidence="2">Uncharacterized protein</fullName>
    </submittedName>
</protein>
<evidence type="ECO:0000313" key="4">
    <source>
        <dbReference type="Proteomes" id="UP000039324"/>
    </source>
</evidence>
<reference evidence="2 4" key="1">
    <citation type="submission" date="2015-02" db="EMBL/GenBank/DDBJ databases">
        <authorList>
            <person name="Chooi Y.-H."/>
        </authorList>
    </citation>
    <scope>NUCLEOTIDE SEQUENCE [LARGE SCALE GENOMIC DNA]</scope>
    <source>
        <strain evidence="2">E3</strain>
    </source>
</reference>
<keyword evidence="1" id="KW-0472">Membrane</keyword>
<dbReference type="EMBL" id="OVEO01000008">
    <property type="protein sequence ID" value="SPQ98014.1"/>
    <property type="molecule type" value="Genomic_DNA"/>
</dbReference>
<keyword evidence="4" id="KW-1185">Reference proteome</keyword>
<organism evidence="2 4">
    <name type="scientific">Plasmodiophora brassicae</name>
    <name type="common">Clubroot disease agent</name>
    <dbReference type="NCBI Taxonomy" id="37360"/>
    <lineage>
        <taxon>Eukaryota</taxon>
        <taxon>Sar</taxon>
        <taxon>Rhizaria</taxon>
        <taxon>Endomyxa</taxon>
        <taxon>Phytomyxea</taxon>
        <taxon>Plasmodiophorida</taxon>
        <taxon>Plasmodiophoridae</taxon>
        <taxon>Plasmodiophora</taxon>
    </lineage>
</organism>